<keyword evidence="5" id="KW-0547">Nucleotide-binding</keyword>
<dbReference type="Proteomes" id="UP000033096">
    <property type="component" value="Chromosome"/>
</dbReference>
<dbReference type="PROSITE" id="PS50893">
    <property type="entry name" value="ABC_TRANSPORTER_2"/>
    <property type="match status" value="1"/>
</dbReference>
<dbReference type="GO" id="GO:0005524">
    <property type="term" value="F:ATP binding"/>
    <property type="evidence" value="ECO:0007669"/>
    <property type="project" value="UniProtKB-KW"/>
</dbReference>
<dbReference type="SMART" id="SM00382">
    <property type="entry name" value="AAA"/>
    <property type="match status" value="1"/>
</dbReference>
<accession>A0A0E3Q6J8</accession>
<dbReference type="InterPro" id="IPR003439">
    <property type="entry name" value="ABC_transporter-like_ATP-bd"/>
</dbReference>
<organism evidence="11 12">
    <name type="scientific">Methanosarcina vacuolata Z-761</name>
    <dbReference type="NCBI Taxonomy" id="1434123"/>
    <lineage>
        <taxon>Archaea</taxon>
        <taxon>Methanobacteriati</taxon>
        <taxon>Methanobacteriota</taxon>
        <taxon>Stenosarchaea group</taxon>
        <taxon>Methanomicrobia</taxon>
        <taxon>Methanosarcinales</taxon>
        <taxon>Methanosarcinaceae</taxon>
        <taxon>Methanosarcina</taxon>
    </lineage>
</organism>
<dbReference type="EMBL" id="CP009520">
    <property type="protein sequence ID" value="AKB44179.1"/>
    <property type="molecule type" value="Genomic_DNA"/>
</dbReference>
<dbReference type="PANTHER" id="PTHR43850">
    <property type="entry name" value="ABC TRANSPORTER ATP-BINDING PROTEIN MA_4021-RELATED"/>
    <property type="match status" value="1"/>
</dbReference>
<name>A0A0E3Q6J8_9EURY</name>
<dbReference type="HOGENOM" id="CLU_000604_1_22_2"/>
<dbReference type="InterPro" id="IPR027417">
    <property type="entry name" value="P-loop_NTPase"/>
</dbReference>
<keyword evidence="4" id="KW-1003">Cell membrane</keyword>
<proteinExistence type="inferred from homology"/>
<evidence type="ECO:0000259" key="10">
    <source>
        <dbReference type="PROSITE" id="PS50893"/>
    </source>
</evidence>
<dbReference type="GO" id="GO:0055085">
    <property type="term" value="P:transmembrane transport"/>
    <property type="evidence" value="ECO:0007669"/>
    <property type="project" value="InterPro"/>
</dbReference>
<evidence type="ECO:0000256" key="3">
    <source>
        <dbReference type="ARBA" id="ARBA00022448"/>
    </source>
</evidence>
<dbReference type="FunFam" id="3.40.50.300:FF:000224">
    <property type="entry name" value="Energy-coupling factor transporter ATP-binding protein EcfA"/>
    <property type="match status" value="1"/>
</dbReference>
<dbReference type="PATRIC" id="fig|1434123.4.peg.2317"/>
<evidence type="ECO:0000313" key="12">
    <source>
        <dbReference type="Proteomes" id="UP000033096"/>
    </source>
</evidence>
<dbReference type="InterPro" id="IPR015856">
    <property type="entry name" value="ABC_transpr_CbiO/EcfA_su"/>
</dbReference>
<keyword evidence="7" id="KW-1278">Translocase</keyword>
<evidence type="ECO:0000256" key="5">
    <source>
        <dbReference type="ARBA" id="ARBA00022741"/>
    </source>
</evidence>
<dbReference type="Gene3D" id="3.40.50.300">
    <property type="entry name" value="P-loop containing nucleotide triphosphate hydrolases"/>
    <property type="match status" value="1"/>
</dbReference>
<evidence type="ECO:0000256" key="8">
    <source>
        <dbReference type="ARBA" id="ARBA00023136"/>
    </source>
</evidence>
<dbReference type="PANTHER" id="PTHR43850:SF2">
    <property type="entry name" value="ABC TRANSPORTER ATP-BINDING PROTEIN MA_4021-RELATED"/>
    <property type="match status" value="1"/>
</dbReference>
<evidence type="ECO:0000256" key="7">
    <source>
        <dbReference type="ARBA" id="ARBA00022967"/>
    </source>
</evidence>
<comment type="subcellular location">
    <subcellularLocation>
        <location evidence="1">Cell membrane</location>
    </subcellularLocation>
</comment>
<dbReference type="RefSeq" id="WP_048120683.1">
    <property type="nucleotide sequence ID" value="NZ_CP009520.1"/>
</dbReference>
<dbReference type="PROSITE" id="PS00211">
    <property type="entry name" value="ABC_TRANSPORTER_1"/>
    <property type="match status" value="1"/>
</dbReference>
<keyword evidence="3" id="KW-0813">Transport</keyword>
<protein>
    <submittedName>
        <fullName evidence="11">ATPase component NikO of energizing module of nickel ECF transporter</fullName>
    </submittedName>
</protein>
<dbReference type="SUPFAM" id="SSF52540">
    <property type="entry name" value="P-loop containing nucleoside triphosphate hydrolases"/>
    <property type="match status" value="1"/>
</dbReference>
<dbReference type="STRING" id="1434123.MSVAZ_1910"/>
<evidence type="ECO:0000256" key="4">
    <source>
        <dbReference type="ARBA" id="ARBA00022475"/>
    </source>
</evidence>
<dbReference type="Pfam" id="PF00005">
    <property type="entry name" value="ABC_tran"/>
    <property type="match status" value="1"/>
</dbReference>
<dbReference type="KEGG" id="mvc:MSVAZ_1910"/>
<evidence type="ECO:0000256" key="9">
    <source>
        <dbReference type="ARBA" id="ARBA00025157"/>
    </source>
</evidence>
<evidence type="ECO:0000256" key="2">
    <source>
        <dbReference type="ARBA" id="ARBA00005417"/>
    </source>
</evidence>
<dbReference type="GO" id="GO:0005886">
    <property type="term" value="C:plasma membrane"/>
    <property type="evidence" value="ECO:0007669"/>
    <property type="project" value="UniProtKB-SubCell"/>
</dbReference>
<dbReference type="CDD" id="cd03225">
    <property type="entry name" value="ABC_cobalt_CbiO_domain1"/>
    <property type="match status" value="1"/>
</dbReference>
<keyword evidence="12" id="KW-1185">Reference proteome</keyword>
<comment type="function">
    <text evidence="9">Probably part of an ABC transporter complex. Responsible for energy coupling to the transport system.</text>
</comment>
<keyword evidence="6" id="KW-0067">ATP-binding</keyword>
<dbReference type="InterPro" id="IPR017871">
    <property type="entry name" value="ABC_transporter-like_CS"/>
</dbReference>
<dbReference type="GeneID" id="24810367"/>
<gene>
    <name evidence="11" type="ORF">MSVAZ_1910</name>
</gene>
<keyword evidence="8" id="KW-0472">Membrane</keyword>
<evidence type="ECO:0000313" key="11">
    <source>
        <dbReference type="EMBL" id="AKB44179.1"/>
    </source>
</evidence>
<sequence length="276" mass="31264">METIFDVKNVSYTYVGKINALNDISFKVMPGEQISIMGSNGSGKSTLLTLLDGLIYPTLGEFYAFDNEISEDVFDAIKDNEFRSYFRKRVGFVFQNSDVQLFSSTVYEEVAFGPLQLNMTLEEVKTRVIEVLEMIGITKLKDRYPHTLSGGEKKKVCIAAVLANNPDVLLLDEPTAGLDPRTQLWLIELLQELGKAGKTIITATHDLETVAQISKRAIVMGEDHRIVVDGDVEKVLNNRELLLSTNLIHEHMHVHGKLMHEHLHAHYREHIHEYKN</sequence>
<dbReference type="GO" id="GO:0016887">
    <property type="term" value="F:ATP hydrolysis activity"/>
    <property type="evidence" value="ECO:0007669"/>
    <property type="project" value="InterPro"/>
</dbReference>
<dbReference type="InterPro" id="IPR003593">
    <property type="entry name" value="AAA+_ATPase"/>
</dbReference>
<feature type="domain" description="ABC transporter" evidence="10">
    <location>
        <begin position="5"/>
        <end position="248"/>
    </location>
</feature>
<reference evidence="11 12" key="1">
    <citation type="submission" date="2014-07" db="EMBL/GenBank/DDBJ databases">
        <title>Methanogenic archaea and the global carbon cycle.</title>
        <authorList>
            <person name="Henriksen J.R."/>
            <person name="Luke J."/>
            <person name="Reinhart S."/>
            <person name="Benedict M.N."/>
            <person name="Youngblut N.D."/>
            <person name="Metcalf M.E."/>
            <person name="Whitaker R.J."/>
            <person name="Metcalf W.W."/>
        </authorList>
    </citation>
    <scope>NUCLEOTIDE SEQUENCE [LARGE SCALE GENOMIC DNA]</scope>
    <source>
        <strain evidence="11 12">Z-761</strain>
    </source>
</reference>
<comment type="similarity">
    <text evidence="2">Belongs to the ABC transporter superfamily.</text>
</comment>
<dbReference type="AlphaFoldDB" id="A0A0E3Q6J8"/>
<evidence type="ECO:0000256" key="1">
    <source>
        <dbReference type="ARBA" id="ARBA00004236"/>
    </source>
</evidence>
<evidence type="ECO:0000256" key="6">
    <source>
        <dbReference type="ARBA" id="ARBA00022840"/>
    </source>
</evidence>